<gene>
    <name evidence="1" type="ORF">DP116_22960</name>
</gene>
<keyword evidence="2" id="KW-1185">Reference proteome</keyword>
<dbReference type="SUPFAM" id="SSF57850">
    <property type="entry name" value="RING/U-box"/>
    <property type="match status" value="1"/>
</dbReference>
<organism evidence="1 2">
    <name type="scientific">Brasilonema bromeliae SPC951</name>
    <dbReference type="NCBI Taxonomy" id="385972"/>
    <lineage>
        <taxon>Bacteria</taxon>
        <taxon>Bacillati</taxon>
        <taxon>Cyanobacteriota</taxon>
        <taxon>Cyanophyceae</taxon>
        <taxon>Nostocales</taxon>
        <taxon>Scytonemataceae</taxon>
        <taxon>Brasilonema</taxon>
        <taxon>Bromeliae group (in: Brasilonema)</taxon>
    </lineage>
</organism>
<sequence>MSDDFEGGVGGEGGDLNSLLLKLVVKNAVKAGKKALDSKCSQCWEMFNVGDTRCCSSRMCLNCIQKHITQERFLFLRSTYFSCPNCSEKLKLS</sequence>
<proteinExistence type="predicted"/>
<dbReference type="Proteomes" id="UP000718564">
    <property type="component" value="Unassembled WGS sequence"/>
</dbReference>
<evidence type="ECO:0000313" key="1">
    <source>
        <dbReference type="EMBL" id="NMG22160.1"/>
    </source>
</evidence>
<dbReference type="Gene3D" id="3.30.40.10">
    <property type="entry name" value="Zinc/RING finger domain, C3HC4 (zinc finger)"/>
    <property type="match status" value="1"/>
</dbReference>
<evidence type="ECO:0000313" key="2">
    <source>
        <dbReference type="Proteomes" id="UP000718564"/>
    </source>
</evidence>
<comment type="caution">
    <text evidence="1">The sequence shown here is derived from an EMBL/GenBank/DDBJ whole genome shotgun (WGS) entry which is preliminary data.</text>
</comment>
<accession>A0ABX1PF88</accession>
<name>A0ABX1PF88_9CYAN</name>
<evidence type="ECO:0008006" key="3">
    <source>
        <dbReference type="Google" id="ProtNLM"/>
    </source>
</evidence>
<reference evidence="1 2" key="1">
    <citation type="submission" date="2018-06" db="EMBL/GenBank/DDBJ databases">
        <title>Comparative genomics of Brasilonema spp. strains.</title>
        <authorList>
            <person name="Alvarenga D.O."/>
            <person name="Fiore M.F."/>
            <person name="Varani A.M."/>
        </authorList>
    </citation>
    <scope>NUCLEOTIDE SEQUENCE [LARGE SCALE GENOMIC DNA]</scope>
    <source>
        <strain evidence="1 2">SPC951</strain>
    </source>
</reference>
<dbReference type="EMBL" id="QMEB01000227">
    <property type="protein sequence ID" value="NMG22160.1"/>
    <property type="molecule type" value="Genomic_DNA"/>
</dbReference>
<dbReference type="InterPro" id="IPR013083">
    <property type="entry name" value="Znf_RING/FYVE/PHD"/>
</dbReference>
<protein>
    <recommendedName>
        <fullName evidence="3">RING-type domain-containing protein</fullName>
    </recommendedName>
</protein>